<keyword evidence="1" id="KW-0812">Transmembrane</keyword>
<dbReference type="OrthoDB" id="10467417at2759"/>
<evidence type="ECO:0000313" key="3">
    <source>
        <dbReference type="EMBL" id="CDF87243.1"/>
    </source>
</evidence>
<evidence type="ECO:0000256" key="2">
    <source>
        <dbReference type="SAM" id="SignalP"/>
    </source>
</evidence>
<gene>
    <name evidence="3" type="ORF">BN860_02014g</name>
</gene>
<dbReference type="EMBL" id="HG316454">
    <property type="protein sequence ID" value="CDF87243.1"/>
    <property type="molecule type" value="Genomic_DNA"/>
</dbReference>
<dbReference type="AlphaFoldDB" id="A0A8J2WTX4"/>
<name>A0A8J2WTX4_ZYGB2</name>
<keyword evidence="1" id="KW-1133">Transmembrane helix</keyword>
<protein>
    <submittedName>
        <fullName evidence="3">BN860_02014g1_1</fullName>
    </submittedName>
</protein>
<dbReference type="Proteomes" id="UP000019375">
    <property type="component" value="Unassembled WGS sequence"/>
</dbReference>
<feature type="signal peptide" evidence="2">
    <location>
        <begin position="1"/>
        <end position="17"/>
    </location>
</feature>
<accession>A0A8J2WTX4</accession>
<feature type="transmembrane region" description="Helical" evidence="1">
    <location>
        <begin position="242"/>
        <end position="264"/>
    </location>
</feature>
<sequence>MLYRPIIVICTLIFTHAFPLISHNTALPQFSLIATLQNRVANSDAPDIVKALHKHVLSFSALPSTTLPHQFNEFSLAVEHNLVTAVFMNETCHLELLELFTRLKNAEEEIMSSIRHMNYISSVYWTLAVPLQLTLKSSIAYRCWQLQRLQQNAIQSVNATDLLQDTFSIVYDCAILLEASTYMLHQLHKWGSHKLHRMCEPILSNAFRSLFNQLPRDSLDTLASQVMVMLSDETSRHRYSELALGSLLIVLLATSSLLLLPLMCHERAKFAMLTRCFLYIVGVTWFHMMVFFLYFCKLRKDFDI</sequence>
<organism evidence="3 4">
    <name type="scientific">Zygosaccharomyces bailii (strain CLIB 213 / ATCC 58445 / CBS 680 / BCRC 21525 / NBRC 1098 / NCYC 1416 / NRRL Y-2227)</name>
    <dbReference type="NCBI Taxonomy" id="1333698"/>
    <lineage>
        <taxon>Eukaryota</taxon>
        <taxon>Fungi</taxon>
        <taxon>Dikarya</taxon>
        <taxon>Ascomycota</taxon>
        <taxon>Saccharomycotina</taxon>
        <taxon>Saccharomycetes</taxon>
        <taxon>Saccharomycetales</taxon>
        <taxon>Saccharomycetaceae</taxon>
        <taxon>Zygosaccharomyces</taxon>
    </lineage>
</organism>
<evidence type="ECO:0000256" key="1">
    <source>
        <dbReference type="SAM" id="Phobius"/>
    </source>
</evidence>
<keyword evidence="2" id="KW-0732">Signal</keyword>
<feature type="transmembrane region" description="Helical" evidence="1">
    <location>
        <begin position="276"/>
        <end position="295"/>
    </location>
</feature>
<reference evidence="4" key="1">
    <citation type="journal article" date="2013" name="Genome Announc.">
        <title>Genome sequence of the food spoilage yeast Zygosaccharomyces bailii CLIB 213(T).</title>
        <authorList>
            <person name="Galeote V."/>
            <person name="Bigey F."/>
            <person name="Devillers H."/>
            <person name="Neuveglise C."/>
            <person name="Dequin S."/>
        </authorList>
    </citation>
    <scope>NUCLEOTIDE SEQUENCE [LARGE SCALE GENOMIC DNA]</scope>
    <source>
        <strain evidence="4">CLIB 213 / ATCC 58445 / CBS 680 / CCRC 21525 / NBRC 1098 / NCYC 1416 / NRRL Y-2227</strain>
    </source>
</reference>
<feature type="chain" id="PRO_5035176763" evidence="2">
    <location>
        <begin position="18"/>
        <end position="304"/>
    </location>
</feature>
<keyword evidence="1" id="KW-0472">Membrane</keyword>
<proteinExistence type="predicted"/>
<keyword evidence="4" id="KW-1185">Reference proteome</keyword>
<evidence type="ECO:0000313" key="4">
    <source>
        <dbReference type="Proteomes" id="UP000019375"/>
    </source>
</evidence>